<dbReference type="PIRSF" id="PIRSF017082">
    <property type="entry name" value="YflP"/>
    <property type="match status" value="1"/>
</dbReference>
<dbReference type="SUPFAM" id="SSF53850">
    <property type="entry name" value="Periplasmic binding protein-like II"/>
    <property type="match status" value="1"/>
</dbReference>
<keyword evidence="4" id="KW-1185">Reference proteome</keyword>
<evidence type="ECO:0000313" key="4">
    <source>
        <dbReference type="Proteomes" id="UP001606134"/>
    </source>
</evidence>
<comment type="similarity">
    <text evidence="1">Belongs to the UPF0065 (bug) family.</text>
</comment>
<feature type="signal peptide" evidence="2">
    <location>
        <begin position="1"/>
        <end position="22"/>
    </location>
</feature>
<dbReference type="EMBL" id="JBIGIC010000003">
    <property type="protein sequence ID" value="MFG6486617.1"/>
    <property type="molecule type" value="Genomic_DNA"/>
</dbReference>
<sequence>MSHRLCHRRALLLWLASAGVSAQPAWPARPLRIVVPYPAGGPADIASRLLAPELQRSLGQTVAVDNRPGADGNIGTAEVAGASDGHTLLMGSVGTHAINPLLSRRLPYDAVKDFSPVALVATVPLVLVMNPAVAQSLGVRRLADLVHAASAQPGRLHIASSGNGNPTHLAGELFKRLTQTYMLHFPYRSAASAQQDVVAGNMDLMFDTLPAALPQIRAGKLLALAVTSARRSPSLPDLPTVEQAGGPALKGYEASAWIGLFTPSSQPAEQLARLQRDTAAALAGPALRERLTARGMLVQTGGGAELAALIAAETAKWARVVLWSGVKVDR</sequence>
<proteinExistence type="inferred from homology"/>
<keyword evidence="2" id="KW-0732">Signal</keyword>
<dbReference type="Proteomes" id="UP001606134">
    <property type="component" value="Unassembled WGS sequence"/>
</dbReference>
<reference evidence="3 4" key="1">
    <citation type="submission" date="2024-08" db="EMBL/GenBank/DDBJ databases">
        <authorList>
            <person name="Lu H."/>
        </authorList>
    </citation>
    <scope>NUCLEOTIDE SEQUENCE [LARGE SCALE GENOMIC DNA]</scope>
    <source>
        <strain evidence="3 4">BYS78W</strain>
    </source>
</reference>
<accession>A0ABW7H9L8</accession>
<comment type="caution">
    <text evidence="3">The sequence shown here is derived from an EMBL/GenBank/DDBJ whole genome shotgun (WGS) entry which is preliminary data.</text>
</comment>
<name>A0ABW7H9L8_9BURK</name>
<gene>
    <name evidence="3" type="ORF">ACG04R_08050</name>
</gene>
<dbReference type="InterPro" id="IPR005064">
    <property type="entry name" value="BUG"/>
</dbReference>
<feature type="chain" id="PRO_5047306672" evidence="2">
    <location>
        <begin position="23"/>
        <end position="330"/>
    </location>
</feature>
<dbReference type="InterPro" id="IPR042100">
    <property type="entry name" value="Bug_dom1"/>
</dbReference>
<dbReference type="PANTHER" id="PTHR42928">
    <property type="entry name" value="TRICARBOXYLATE-BINDING PROTEIN"/>
    <property type="match status" value="1"/>
</dbReference>
<evidence type="ECO:0000256" key="2">
    <source>
        <dbReference type="SAM" id="SignalP"/>
    </source>
</evidence>
<dbReference type="Pfam" id="PF03401">
    <property type="entry name" value="TctC"/>
    <property type="match status" value="1"/>
</dbReference>
<protein>
    <submittedName>
        <fullName evidence="3">Bug family tripartite tricarboxylate transporter substrate binding protein</fullName>
    </submittedName>
</protein>
<dbReference type="Gene3D" id="3.40.190.10">
    <property type="entry name" value="Periplasmic binding protein-like II"/>
    <property type="match status" value="1"/>
</dbReference>
<dbReference type="Gene3D" id="3.40.190.150">
    <property type="entry name" value="Bordetella uptake gene, domain 1"/>
    <property type="match status" value="1"/>
</dbReference>
<dbReference type="RefSeq" id="WP_394407850.1">
    <property type="nucleotide sequence ID" value="NZ_JBIGIC010000003.1"/>
</dbReference>
<evidence type="ECO:0000313" key="3">
    <source>
        <dbReference type="EMBL" id="MFG6486617.1"/>
    </source>
</evidence>
<evidence type="ECO:0000256" key="1">
    <source>
        <dbReference type="ARBA" id="ARBA00006987"/>
    </source>
</evidence>
<dbReference type="PANTHER" id="PTHR42928:SF5">
    <property type="entry name" value="BLR1237 PROTEIN"/>
    <property type="match status" value="1"/>
</dbReference>
<organism evidence="3 4">
    <name type="scientific">Pelomonas candidula</name>
    <dbReference type="NCBI Taxonomy" id="3299025"/>
    <lineage>
        <taxon>Bacteria</taxon>
        <taxon>Pseudomonadati</taxon>
        <taxon>Pseudomonadota</taxon>
        <taxon>Betaproteobacteria</taxon>
        <taxon>Burkholderiales</taxon>
        <taxon>Sphaerotilaceae</taxon>
        <taxon>Roseateles</taxon>
    </lineage>
</organism>